<comment type="caution">
    <text evidence="2">The sequence shown here is derived from an EMBL/GenBank/DDBJ whole genome shotgun (WGS) entry which is preliminary data.</text>
</comment>
<sequence length="126" mass="13300">MVAAVVVDEAAARVVAVLNVSGGSRTAEIATLKHERSWSADLNQNERGLGDDVARCSVHEGGGDGRCGGTTEMAWRPSPRDSRGARCSALDGGDEKEREARKGEGTMATETKTDAVSMAPMELLPW</sequence>
<feature type="region of interest" description="Disordered" evidence="1">
    <location>
        <begin position="61"/>
        <end position="114"/>
    </location>
</feature>
<evidence type="ECO:0000313" key="2">
    <source>
        <dbReference type="EMBL" id="KAK7243969.1"/>
    </source>
</evidence>
<keyword evidence="3" id="KW-1185">Reference proteome</keyword>
<reference evidence="2 3" key="1">
    <citation type="submission" date="2024-01" db="EMBL/GenBank/DDBJ databases">
        <title>The genomes of 5 underutilized Papilionoideae crops provide insights into root nodulation and disease resistanc.</title>
        <authorList>
            <person name="Yuan L."/>
        </authorList>
    </citation>
    <scope>NUCLEOTIDE SEQUENCE [LARGE SCALE GENOMIC DNA]</scope>
    <source>
        <strain evidence="2">ZHUSHIDOU_FW_LH</strain>
        <tissue evidence="2">Leaf</tissue>
    </source>
</reference>
<organism evidence="2 3">
    <name type="scientific">Crotalaria pallida</name>
    <name type="common">Smooth rattlebox</name>
    <name type="synonym">Crotalaria striata</name>
    <dbReference type="NCBI Taxonomy" id="3830"/>
    <lineage>
        <taxon>Eukaryota</taxon>
        <taxon>Viridiplantae</taxon>
        <taxon>Streptophyta</taxon>
        <taxon>Embryophyta</taxon>
        <taxon>Tracheophyta</taxon>
        <taxon>Spermatophyta</taxon>
        <taxon>Magnoliopsida</taxon>
        <taxon>eudicotyledons</taxon>
        <taxon>Gunneridae</taxon>
        <taxon>Pentapetalae</taxon>
        <taxon>rosids</taxon>
        <taxon>fabids</taxon>
        <taxon>Fabales</taxon>
        <taxon>Fabaceae</taxon>
        <taxon>Papilionoideae</taxon>
        <taxon>50 kb inversion clade</taxon>
        <taxon>genistoids sensu lato</taxon>
        <taxon>core genistoids</taxon>
        <taxon>Crotalarieae</taxon>
        <taxon>Crotalaria</taxon>
    </lineage>
</organism>
<feature type="compositionally biased region" description="Basic and acidic residues" evidence="1">
    <location>
        <begin position="93"/>
        <end position="104"/>
    </location>
</feature>
<evidence type="ECO:0000256" key="1">
    <source>
        <dbReference type="SAM" id="MobiDB-lite"/>
    </source>
</evidence>
<evidence type="ECO:0000313" key="3">
    <source>
        <dbReference type="Proteomes" id="UP001372338"/>
    </source>
</evidence>
<protein>
    <submittedName>
        <fullName evidence="2">Uncharacterized protein</fullName>
    </submittedName>
</protein>
<dbReference type="Proteomes" id="UP001372338">
    <property type="component" value="Unassembled WGS sequence"/>
</dbReference>
<dbReference type="EMBL" id="JAYWIO010000008">
    <property type="protein sequence ID" value="KAK7243969.1"/>
    <property type="molecule type" value="Genomic_DNA"/>
</dbReference>
<name>A0AAN9E0G7_CROPI</name>
<proteinExistence type="predicted"/>
<accession>A0AAN9E0G7</accession>
<dbReference type="AlphaFoldDB" id="A0AAN9E0G7"/>
<gene>
    <name evidence="2" type="ORF">RIF29_38784</name>
</gene>